<proteinExistence type="predicted"/>
<dbReference type="Gene3D" id="3.40.50.300">
    <property type="entry name" value="P-loop containing nucleotide triphosphate hydrolases"/>
    <property type="match status" value="1"/>
</dbReference>
<dbReference type="PRINTS" id="PR00300">
    <property type="entry name" value="CLPPROTEASEA"/>
</dbReference>
<evidence type="ECO:0000313" key="5">
    <source>
        <dbReference type="Proteomes" id="UP000422108"/>
    </source>
</evidence>
<keyword evidence="2" id="KW-0067">ATP-binding</keyword>
<dbReference type="GO" id="GO:0005737">
    <property type="term" value="C:cytoplasm"/>
    <property type="evidence" value="ECO:0007669"/>
    <property type="project" value="TreeGrafter"/>
</dbReference>
<dbReference type="RefSeq" id="WP_155309279.1">
    <property type="nucleotide sequence ID" value="NZ_AP021879.1"/>
</dbReference>
<dbReference type="AlphaFoldDB" id="A0A5K8A5U5"/>
<dbReference type="PANTHER" id="PTHR11638">
    <property type="entry name" value="ATP-DEPENDENT CLP PROTEASE"/>
    <property type="match status" value="1"/>
</dbReference>
<keyword evidence="1" id="KW-0547">Nucleotide-binding</keyword>
<reference evidence="4 5" key="1">
    <citation type="submission" date="2019-11" db="EMBL/GenBank/DDBJ databases">
        <title>Comparative genomics of hydrocarbon-degrading Desulfosarcina strains.</title>
        <authorList>
            <person name="Watanabe M."/>
            <person name="Kojima H."/>
            <person name="Fukui M."/>
        </authorList>
    </citation>
    <scope>NUCLEOTIDE SEQUENCE [LARGE SCALE GENOMIC DNA]</scope>
    <source>
        <strain evidence="5">oXyS1</strain>
    </source>
</reference>
<dbReference type="PANTHER" id="PTHR11638:SF18">
    <property type="entry name" value="HEAT SHOCK PROTEIN 104"/>
    <property type="match status" value="1"/>
</dbReference>
<keyword evidence="5" id="KW-1185">Reference proteome</keyword>
<feature type="domain" description="ATPase AAA-type core" evidence="3">
    <location>
        <begin position="482"/>
        <end position="645"/>
    </location>
</feature>
<protein>
    <recommendedName>
        <fullName evidence="3">ATPase AAA-type core domain-containing protein</fullName>
    </recommendedName>
</protein>
<dbReference type="InterPro" id="IPR027417">
    <property type="entry name" value="P-loop_NTPase"/>
</dbReference>
<dbReference type="InterPro" id="IPR003959">
    <property type="entry name" value="ATPase_AAA_core"/>
</dbReference>
<dbReference type="Proteomes" id="UP000422108">
    <property type="component" value="Chromosome"/>
</dbReference>
<dbReference type="SUPFAM" id="SSF52540">
    <property type="entry name" value="P-loop containing nucleoside triphosphate hydrolases"/>
    <property type="match status" value="1"/>
</dbReference>
<organism evidence="4 5">
    <name type="scientific">Desulfosarcina ovata subsp. ovata</name>
    <dbReference type="NCBI Taxonomy" id="2752305"/>
    <lineage>
        <taxon>Bacteria</taxon>
        <taxon>Pseudomonadati</taxon>
        <taxon>Thermodesulfobacteriota</taxon>
        <taxon>Desulfobacteria</taxon>
        <taxon>Desulfobacterales</taxon>
        <taxon>Desulfosarcinaceae</taxon>
        <taxon>Desulfosarcina</taxon>
    </lineage>
</organism>
<dbReference type="InterPro" id="IPR050130">
    <property type="entry name" value="ClpA_ClpB"/>
</dbReference>
<name>A0A5K8A5U5_9BACT</name>
<dbReference type="Pfam" id="PF07724">
    <property type="entry name" value="AAA_2"/>
    <property type="match status" value="1"/>
</dbReference>
<dbReference type="GO" id="GO:0005524">
    <property type="term" value="F:ATP binding"/>
    <property type="evidence" value="ECO:0007669"/>
    <property type="project" value="UniProtKB-KW"/>
</dbReference>
<accession>A0A5K8A5U5</accession>
<evidence type="ECO:0000256" key="1">
    <source>
        <dbReference type="ARBA" id="ARBA00022741"/>
    </source>
</evidence>
<dbReference type="EMBL" id="AP021879">
    <property type="protein sequence ID" value="BBO87877.1"/>
    <property type="molecule type" value="Genomic_DNA"/>
</dbReference>
<evidence type="ECO:0000313" key="4">
    <source>
        <dbReference type="EMBL" id="BBO87877.1"/>
    </source>
</evidence>
<dbReference type="GO" id="GO:0016887">
    <property type="term" value="F:ATP hydrolysis activity"/>
    <property type="evidence" value="ECO:0007669"/>
    <property type="project" value="InterPro"/>
</dbReference>
<evidence type="ECO:0000259" key="3">
    <source>
        <dbReference type="Pfam" id="PF07724"/>
    </source>
</evidence>
<gene>
    <name evidence="4" type="ORF">DSCOOX_10570</name>
</gene>
<evidence type="ECO:0000256" key="2">
    <source>
        <dbReference type="ARBA" id="ARBA00022840"/>
    </source>
</evidence>
<sequence>MAKPIDTDAILQKPWGDAGPSEALDQLAKLAATFMSAAVKRSADRSSFRIEQDHPDAGPGIEALNGRITAANALEIKVRLVTLPDGIRVGDNFVKCLLETSKEFQLADPPRPEDSANREIWFEFQGKASPLGPSRESAFLKRLETLNDRAKRLQADIPIAVLEPDLDKIYKDHLEYLNPVYPCGADEINGLPTMTDWAQENYDLLAARCSVAIVSPDSVLTDFGLAIMAFVFLKKGSSLGRFVQTQLTTQLLLEMANKAPGIIVVPADRLTMGTNPYSMGRDVQSLFSSLTSMGRTVLFTGTFNELRTALGRGQGGKSDPLEPVVRHIPDIPVETLVQFAVQSEARRYGGLSRSDERKLAKEISDVLAKDRRSAQHRLLPNLVSWTMAEQSKGRAITSGSLRTFLGRLQKPTETLGGLGYRPKIERAPHVQRHFLKVLDDPGLIAFFRSRILGQDRALEQMIGRLLEMVTAEQKLYRPLCYLAQGTTGTGKSESARLLARALGIPLHTINVASMKIPEMANTRLYGSSPGFVGSYESGILEKLAKEHLGVVVEVMDLDHAPPEHRSGIADEFLQVLDDGVAESGSGTIFSCANLIFAFTSNLPEGRDEKLRRSMGFGESPSLDQIESDVRKEVKSLFSPAFLGRVGDPILFGELDHETLAIILEKAVATTIRTIADRHGEAIGQVVLENGLGMAVVSSSRLARAVLGARSFMDLGRSLGAKAYRQFRHSGPGPDGNNLIVSRNNTGELLIEMDQ</sequence>
<dbReference type="GO" id="GO:0034605">
    <property type="term" value="P:cellular response to heat"/>
    <property type="evidence" value="ECO:0007669"/>
    <property type="project" value="TreeGrafter"/>
</dbReference>
<dbReference type="InterPro" id="IPR001270">
    <property type="entry name" value="ClpA/B"/>
</dbReference>